<dbReference type="EMBL" id="JAEHOH010000023">
    <property type="protein sequence ID" value="MBK0420246.1"/>
    <property type="molecule type" value="Genomic_DNA"/>
</dbReference>
<protein>
    <submittedName>
        <fullName evidence="4">DUF58 domain-containing protein</fullName>
    </submittedName>
</protein>
<dbReference type="InterPro" id="IPR002881">
    <property type="entry name" value="DUF58"/>
</dbReference>
<evidence type="ECO:0000313" key="4">
    <source>
        <dbReference type="EMBL" id="MBK0420246.1"/>
    </source>
</evidence>
<reference evidence="4" key="1">
    <citation type="submission" date="2020-12" db="EMBL/GenBank/DDBJ databases">
        <title>Leucobacter sp. CAS1, isolated from Chromium sludge.</title>
        <authorList>
            <person name="Xu Z."/>
        </authorList>
    </citation>
    <scope>NUCLEOTIDE SEQUENCE</scope>
    <source>
        <strain evidence="4">CSA1</strain>
    </source>
</reference>
<dbReference type="AlphaFoldDB" id="A0A934UW75"/>
<dbReference type="RefSeq" id="WP_200116387.1">
    <property type="nucleotide sequence ID" value="NZ_JAEHOH010000023.1"/>
</dbReference>
<keyword evidence="5" id="KW-1185">Reference proteome</keyword>
<evidence type="ECO:0000259" key="3">
    <source>
        <dbReference type="Pfam" id="PF01882"/>
    </source>
</evidence>
<proteinExistence type="predicted"/>
<organism evidence="4 5">
    <name type="scientific">Leucobacter chromiisoli</name>
    <dbReference type="NCBI Taxonomy" id="2796471"/>
    <lineage>
        <taxon>Bacteria</taxon>
        <taxon>Bacillati</taxon>
        <taxon>Actinomycetota</taxon>
        <taxon>Actinomycetes</taxon>
        <taxon>Micrococcales</taxon>
        <taxon>Microbacteriaceae</taxon>
        <taxon>Leucobacter</taxon>
    </lineage>
</organism>
<feature type="region of interest" description="Disordered" evidence="1">
    <location>
        <begin position="299"/>
        <end position="329"/>
    </location>
</feature>
<keyword evidence="2" id="KW-0812">Transmembrane</keyword>
<gene>
    <name evidence="4" type="ORF">JD276_14525</name>
</gene>
<keyword evidence="2" id="KW-0472">Membrane</keyword>
<feature type="transmembrane region" description="Helical" evidence="2">
    <location>
        <begin position="7"/>
        <end position="24"/>
    </location>
</feature>
<sequence>MIPTRRGWGLLALACVVAAIWSLVRLGDLLALLALIVAALLVSFLTLVLVRVLARPRATVTADLTTPTPGEVVTVTASLWHDLPFAQDLALRWEGPGAREGGELRVPRGSEARAVVEWRAAQRGPVAIGISGVVVADPLGIARCRLPVSASAEVLVLPALLPPEALPRELAGVGSGRTARGVEETGAGRLREYREGDLPRWVHWKQSARQDRLLVNVPEPESGDRLSIALALSADDYPGAPADFEHAVSLTASIVSQHLRRGGGVDLWTIRRGTPSLSLPAASESEILRFLAAVRLEDVPDPSRPRGEEVADRVGSTGTGSTGPTEALEPSAGLAAPLVVTGAPTPALAALLPTGAAGLVVVSSPARVGAAAASPVALPAGWQLARSTPAQAGASHG</sequence>
<evidence type="ECO:0000256" key="1">
    <source>
        <dbReference type="SAM" id="MobiDB-lite"/>
    </source>
</evidence>
<accession>A0A934UW75</accession>
<evidence type="ECO:0000256" key="2">
    <source>
        <dbReference type="SAM" id="Phobius"/>
    </source>
</evidence>
<feature type="domain" description="DUF58" evidence="3">
    <location>
        <begin position="190"/>
        <end position="295"/>
    </location>
</feature>
<name>A0A934UW75_9MICO</name>
<feature type="compositionally biased region" description="Basic and acidic residues" evidence="1">
    <location>
        <begin position="299"/>
        <end position="312"/>
    </location>
</feature>
<feature type="transmembrane region" description="Helical" evidence="2">
    <location>
        <begin position="30"/>
        <end position="50"/>
    </location>
</feature>
<keyword evidence="2" id="KW-1133">Transmembrane helix</keyword>
<dbReference type="Pfam" id="PF01882">
    <property type="entry name" value="DUF58"/>
    <property type="match status" value="1"/>
</dbReference>
<comment type="caution">
    <text evidence="4">The sequence shown here is derived from an EMBL/GenBank/DDBJ whole genome shotgun (WGS) entry which is preliminary data.</text>
</comment>
<dbReference type="PANTHER" id="PTHR34351">
    <property type="entry name" value="SLR1927 PROTEIN-RELATED"/>
    <property type="match status" value="1"/>
</dbReference>
<dbReference type="Proteomes" id="UP000608530">
    <property type="component" value="Unassembled WGS sequence"/>
</dbReference>
<dbReference type="PANTHER" id="PTHR34351:SF1">
    <property type="entry name" value="SLR1927 PROTEIN"/>
    <property type="match status" value="1"/>
</dbReference>
<evidence type="ECO:0000313" key="5">
    <source>
        <dbReference type="Proteomes" id="UP000608530"/>
    </source>
</evidence>